<dbReference type="STRING" id="1454001.AW08_01976"/>
<evidence type="ECO:0000256" key="2">
    <source>
        <dbReference type="ARBA" id="ARBA00023239"/>
    </source>
</evidence>
<gene>
    <name evidence="4" type="primary">scpB</name>
    <name evidence="4" type="ORF">AW08_01976</name>
</gene>
<dbReference type="NCBIfam" id="NF008506">
    <property type="entry name" value="PRK11423.1"/>
    <property type="match status" value="1"/>
</dbReference>
<reference evidence="4" key="1">
    <citation type="submission" date="2014-02" db="EMBL/GenBank/DDBJ databases">
        <title>Expanding our view of genomic diversity in Candidatus Accumulibacter clades.</title>
        <authorList>
            <person name="Skennerton C.T."/>
            <person name="Barr J.J."/>
            <person name="Slater F.R."/>
            <person name="Bond P.L."/>
            <person name="Tyson G.W."/>
        </authorList>
    </citation>
    <scope>NUCLEOTIDE SEQUENCE [LARGE SCALE GENOMIC DNA]</scope>
</reference>
<evidence type="ECO:0000313" key="4">
    <source>
        <dbReference type="EMBL" id="EXI67420.1"/>
    </source>
</evidence>
<evidence type="ECO:0000313" key="5">
    <source>
        <dbReference type="Proteomes" id="UP000020218"/>
    </source>
</evidence>
<dbReference type="EMBL" id="JFAX01000010">
    <property type="protein sequence ID" value="EXI67420.1"/>
    <property type="molecule type" value="Genomic_DNA"/>
</dbReference>
<dbReference type="PROSITE" id="PS00166">
    <property type="entry name" value="ENOYL_COA_HYDRATASE"/>
    <property type="match status" value="1"/>
</dbReference>
<organism evidence="4 5">
    <name type="scientific">Candidatus Accumulibacter adjunctus</name>
    <dbReference type="NCBI Taxonomy" id="1454001"/>
    <lineage>
        <taxon>Bacteria</taxon>
        <taxon>Pseudomonadati</taxon>
        <taxon>Pseudomonadota</taxon>
        <taxon>Betaproteobacteria</taxon>
        <taxon>Candidatus Accumulibacter</taxon>
    </lineage>
</organism>
<dbReference type="PANTHER" id="PTHR11941:SF54">
    <property type="entry name" value="ENOYL-COA HYDRATASE, MITOCHONDRIAL"/>
    <property type="match status" value="1"/>
</dbReference>
<dbReference type="InterPro" id="IPR018376">
    <property type="entry name" value="Enoyl-CoA_hyd/isom_CS"/>
</dbReference>
<dbReference type="GO" id="GO:0006635">
    <property type="term" value="P:fatty acid beta-oxidation"/>
    <property type="evidence" value="ECO:0007669"/>
    <property type="project" value="TreeGrafter"/>
</dbReference>
<accession>A0A011NSB7</accession>
<evidence type="ECO:0000256" key="1">
    <source>
        <dbReference type="ARBA" id="ARBA00005254"/>
    </source>
</evidence>
<comment type="similarity">
    <text evidence="1 3">Belongs to the enoyl-CoA hydratase/isomerase family.</text>
</comment>
<dbReference type="Gene3D" id="3.90.226.10">
    <property type="entry name" value="2-enoyl-CoA Hydratase, Chain A, domain 1"/>
    <property type="match status" value="1"/>
</dbReference>
<keyword evidence="5" id="KW-1185">Reference proteome</keyword>
<dbReference type="Gene3D" id="1.10.12.10">
    <property type="entry name" value="Lyase 2-enoyl-coa Hydratase, Chain A, domain 2"/>
    <property type="match status" value="1"/>
</dbReference>
<keyword evidence="2 4" id="KW-0456">Lyase</keyword>
<name>A0A011NSB7_9PROT</name>
<dbReference type="Proteomes" id="UP000020218">
    <property type="component" value="Unassembled WGS sequence"/>
</dbReference>
<dbReference type="AlphaFoldDB" id="A0A011NSB7"/>
<dbReference type="GO" id="GO:0016829">
    <property type="term" value="F:lyase activity"/>
    <property type="evidence" value="ECO:0007669"/>
    <property type="project" value="UniProtKB-KW"/>
</dbReference>
<dbReference type="PANTHER" id="PTHR11941">
    <property type="entry name" value="ENOYL-COA HYDRATASE-RELATED"/>
    <property type="match status" value="1"/>
</dbReference>
<dbReference type="SUPFAM" id="SSF52096">
    <property type="entry name" value="ClpP/crotonase"/>
    <property type="match status" value="1"/>
</dbReference>
<sequence>MGDSVALIITETRDAVGTIVMNHAARRNALSEALISEITTALGAFREQAMRAIVLRAPAGSKVWSAGHDVSELPAGGRDPLGWSDPLRVLIRAIQEYPAPVLALIEGGVWGGACEVAMACDLIVATPEATFAITPAKLGVPYNLGGLLTVLNMIPLPVAKEMLFTAQPIPVAQALNLGVVNYVRPTEEIEAFVYQLAEQIVANSPLSIAVMKEELRLLSSARSVTPELFERIQGLRREVYDSHDYQEGLAAFAEKRKPRFLGR</sequence>
<dbReference type="CDD" id="cd06558">
    <property type="entry name" value="crotonase-like"/>
    <property type="match status" value="1"/>
</dbReference>
<dbReference type="PATRIC" id="fig|1454001.3.peg.2016"/>
<proteinExistence type="inferred from homology"/>
<comment type="caution">
    <text evidence="4">The sequence shown here is derived from an EMBL/GenBank/DDBJ whole genome shotgun (WGS) entry which is preliminary data.</text>
</comment>
<dbReference type="InterPro" id="IPR029045">
    <property type="entry name" value="ClpP/crotonase-like_dom_sf"/>
</dbReference>
<protein>
    <submittedName>
        <fullName evidence="4">Methylmalonyl-CoA decarboxylase</fullName>
        <ecNumber evidence="4">4.1.1.41</ecNumber>
    </submittedName>
</protein>
<dbReference type="InterPro" id="IPR014748">
    <property type="entry name" value="Enoyl-CoA_hydra_C"/>
</dbReference>
<dbReference type="EC" id="4.1.1.41" evidence="4"/>
<dbReference type="InterPro" id="IPR001753">
    <property type="entry name" value="Enoyl-CoA_hydra/iso"/>
</dbReference>
<evidence type="ECO:0000256" key="3">
    <source>
        <dbReference type="RuleBase" id="RU003707"/>
    </source>
</evidence>
<dbReference type="Pfam" id="PF00378">
    <property type="entry name" value="ECH_1"/>
    <property type="match status" value="1"/>
</dbReference>